<feature type="region of interest" description="Disordered" evidence="1">
    <location>
        <begin position="115"/>
        <end position="154"/>
    </location>
</feature>
<sequence>MYSQPLHPASSLSSGISLVHLTSNDSHNRHTTAITTSINSVISSGSNYPVCDGHFASKLKLSTKKCRVNDNYDNHFQNTTYLPLLLTLPCNDNCNNHCHNYISSSFIRKSDPFSESTAYYSSSSSSSSSSSCSSSSSTTGFSPTNSSLLSGRSN</sequence>
<accession>Q5DFB0</accession>
<proteinExistence type="evidence at transcript level"/>
<dbReference type="AlphaFoldDB" id="Q5DFB0"/>
<name>Q5DFB0_SCHJA</name>
<feature type="compositionally biased region" description="Low complexity" evidence="1">
    <location>
        <begin position="115"/>
        <end position="147"/>
    </location>
</feature>
<dbReference type="EMBL" id="AY813764">
    <property type="protein sequence ID" value="AAW25496.1"/>
    <property type="molecule type" value="mRNA"/>
</dbReference>
<evidence type="ECO:0000313" key="2">
    <source>
        <dbReference type="EMBL" id="AAW25496.1"/>
    </source>
</evidence>
<organism evidence="2">
    <name type="scientific">Schistosoma japonicum</name>
    <name type="common">Blood fluke</name>
    <dbReference type="NCBI Taxonomy" id="6182"/>
    <lineage>
        <taxon>Eukaryota</taxon>
        <taxon>Metazoa</taxon>
        <taxon>Spiralia</taxon>
        <taxon>Lophotrochozoa</taxon>
        <taxon>Platyhelminthes</taxon>
        <taxon>Trematoda</taxon>
        <taxon>Digenea</taxon>
        <taxon>Strigeidida</taxon>
        <taxon>Schistosomatoidea</taxon>
        <taxon>Schistosomatidae</taxon>
        <taxon>Schistosoma</taxon>
    </lineage>
</organism>
<reference evidence="2" key="2">
    <citation type="journal article" date="2006" name="PLoS Pathog.">
        <title>New perspectives on host-parasite interplay by comparative transcriptomic and proteomic analyses of Schistosoma japonicum.</title>
        <authorList>
            <person name="Liu F."/>
            <person name="Lu J."/>
            <person name="Hu W."/>
            <person name="Wang S.Y."/>
            <person name="Cui S.J."/>
            <person name="Chi M."/>
            <person name="Yan Q."/>
            <person name="Wang X.R."/>
            <person name="Song H.D."/>
            <person name="Xu X.N."/>
            <person name="Wang J.J."/>
            <person name="Zhang X.L."/>
            <person name="Zhang X."/>
            <person name="Wang Z.Q."/>
            <person name="Xue C.L."/>
            <person name="Brindley P.J."/>
            <person name="McManus D.P."/>
            <person name="Yang P.Y."/>
            <person name="Feng Z."/>
            <person name="Chen Z."/>
            <person name="Han Z.G."/>
        </authorList>
    </citation>
    <scope>NUCLEOTIDE SEQUENCE</scope>
</reference>
<evidence type="ECO:0000256" key="1">
    <source>
        <dbReference type="SAM" id="MobiDB-lite"/>
    </source>
</evidence>
<reference evidence="2" key="1">
    <citation type="submission" date="2004-11" db="EMBL/GenBank/DDBJ databases">
        <title>The full-length cDNA sequences of Schistosoma japonicum genes.</title>
        <authorList>
            <person name="Han Z."/>
        </authorList>
    </citation>
    <scope>NUCLEOTIDE SEQUENCE</scope>
</reference>
<protein>
    <submittedName>
        <fullName evidence="2">SJCHGC08743 protein</fullName>
    </submittedName>
</protein>